<proteinExistence type="predicted"/>
<name>A0A926RUB6_9BACL</name>
<keyword evidence="3" id="KW-1185">Reference proteome</keyword>
<gene>
    <name evidence="2" type="ORF">IC620_10380</name>
</gene>
<evidence type="ECO:0000259" key="1">
    <source>
        <dbReference type="Pfam" id="PF12793"/>
    </source>
</evidence>
<evidence type="ECO:0000313" key="2">
    <source>
        <dbReference type="EMBL" id="MBD1372763.1"/>
    </source>
</evidence>
<dbReference type="Pfam" id="PF12793">
    <property type="entry name" value="SgrR_N"/>
    <property type="match status" value="1"/>
</dbReference>
<dbReference type="EMBL" id="JACXAH010000013">
    <property type="protein sequence ID" value="MBD1372763.1"/>
    <property type="molecule type" value="Genomic_DNA"/>
</dbReference>
<dbReference type="AlphaFoldDB" id="A0A926RUB6"/>
<comment type="caution">
    <text evidence="2">The sequence shown here is derived from an EMBL/GenBank/DDBJ whole genome shotgun (WGS) entry which is preliminary data.</text>
</comment>
<dbReference type="Proteomes" id="UP000661691">
    <property type="component" value="Unassembled WGS sequence"/>
</dbReference>
<organism evidence="2 3">
    <name type="scientific">Polycladospora coralii</name>
    <dbReference type="NCBI Taxonomy" id="2771432"/>
    <lineage>
        <taxon>Bacteria</taxon>
        <taxon>Bacillati</taxon>
        <taxon>Bacillota</taxon>
        <taxon>Bacilli</taxon>
        <taxon>Bacillales</taxon>
        <taxon>Thermoactinomycetaceae</taxon>
        <taxon>Polycladospora</taxon>
    </lineage>
</organism>
<protein>
    <submittedName>
        <fullName evidence="2">SgrR family transcriptional regulator</fullName>
    </submittedName>
</protein>
<accession>A0A926RUB6</accession>
<evidence type="ECO:0000313" key="3">
    <source>
        <dbReference type="Proteomes" id="UP000661691"/>
    </source>
</evidence>
<reference evidence="2" key="1">
    <citation type="submission" date="2020-09" db="EMBL/GenBank/DDBJ databases">
        <title>A novel bacterium of genus Hazenella, isolated from South China Sea.</title>
        <authorList>
            <person name="Huang H."/>
            <person name="Mo K."/>
            <person name="Hu Y."/>
        </authorList>
    </citation>
    <scope>NUCLEOTIDE SEQUENCE</scope>
    <source>
        <strain evidence="2">IB182357</strain>
    </source>
</reference>
<dbReference type="InterPro" id="IPR025370">
    <property type="entry name" value="SgrR_HTH_N"/>
</dbReference>
<sequence>MRIIEHYLVMYASFLQKTEGDRFETTLDEISEKLNCSKNNTKIVLRSLKQEDWIEWHSQRGRGKRSIITFKVNIVNSVKTYISEQLEKGNFIEGSNFLKSLPLEKEMNEVIIHYIETGYCPKKENKEECLYS</sequence>
<feature type="domain" description="Transcriptional regulator SgrR N-terminal HTH" evidence="1">
    <location>
        <begin position="10"/>
        <end position="93"/>
    </location>
</feature>
<dbReference type="RefSeq" id="WP_191140287.1">
    <property type="nucleotide sequence ID" value="NZ_JACXAG020000005.1"/>
</dbReference>